<accession>A0A6J2SVE6</accession>
<organism evidence="1 2">
    <name type="scientific">Drosophila hydei</name>
    <name type="common">Fruit fly</name>
    <dbReference type="NCBI Taxonomy" id="7224"/>
    <lineage>
        <taxon>Eukaryota</taxon>
        <taxon>Metazoa</taxon>
        <taxon>Ecdysozoa</taxon>
        <taxon>Arthropoda</taxon>
        <taxon>Hexapoda</taxon>
        <taxon>Insecta</taxon>
        <taxon>Pterygota</taxon>
        <taxon>Neoptera</taxon>
        <taxon>Endopterygota</taxon>
        <taxon>Diptera</taxon>
        <taxon>Brachycera</taxon>
        <taxon>Muscomorpha</taxon>
        <taxon>Ephydroidea</taxon>
        <taxon>Drosophilidae</taxon>
        <taxon>Drosophila</taxon>
    </lineage>
</organism>
<reference evidence="2" key="1">
    <citation type="submission" date="2025-08" db="UniProtKB">
        <authorList>
            <consortium name="RefSeq"/>
        </authorList>
    </citation>
    <scope>IDENTIFICATION</scope>
    <source>
        <strain evidence="2">15085-1641.00</strain>
        <tissue evidence="2">Whole body</tissue>
    </source>
</reference>
<dbReference type="AlphaFoldDB" id="A0A6J2SVE6"/>
<dbReference type="KEGG" id="dhe:115483108"/>
<protein>
    <submittedName>
        <fullName evidence="2">Uncharacterized protein LOC115483108</fullName>
    </submittedName>
</protein>
<dbReference type="OrthoDB" id="116216at2759"/>
<gene>
    <name evidence="2" type="primary">LOC115483108</name>
</gene>
<sequence length="128" mass="14466">MALSEAMVGSASQWLTQIAYPGIKWIEFKELFLRRYENSETSSAMFLNLLNSRPTNGECLAVYASRLVTTLTSNWKNKNIEEIAVSIVLAHLANVDNRLERIVFTSKVQTRSDLQSELGAFSFKKKTS</sequence>
<evidence type="ECO:0000313" key="2">
    <source>
        <dbReference type="RefSeq" id="XP_030080130.1"/>
    </source>
</evidence>
<proteinExistence type="predicted"/>
<dbReference type="OMA" id="RAKIVCH"/>
<dbReference type="GeneID" id="115483108"/>
<evidence type="ECO:0000313" key="1">
    <source>
        <dbReference type="Proteomes" id="UP000504633"/>
    </source>
</evidence>
<keyword evidence="1" id="KW-1185">Reference proteome</keyword>
<dbReference type="RefSeq" id="XP_030080130.1">
    <property type="nucleotide sequence ID" value="XM_030224270.1"/>
</dbReference>
<dbReference type="Proteomes" id="UP000504633">
    <property type="component" value="Unplaced"/>
</dbReference>
<name>A0A6J2SVE6_DROHY</name>